<dbReference type="GO" id="GO:0007234">
    <property type="term" value="P:osmosensory signaling via phosphorelay pathway"/>
    <property type="evidence" value="ECO:0007669"/>
    <property type="project" value="TreeGrafter"/>
</dbReference>
<organism evidence="10 11">
    <name type="scientific">Lampropedia puyangensis</name>
    <dbReference type="NCBI Taxonomy" id="1330072"/>
    <lineage>
        <taxon>Bacteria</taxon>
        <taxon>Pseudomonadati</taxon>
        <taxon>Pseudomonadota</taxon>
        <taxon>Betaproteobacteria</taxon>
        <taxon>Burkholderiales</taxon>
        <taxon>Comamonadaceae</taxon>
        <taxon>Lampropedia</taxon>
    </lineage>
</organism>
<dbReference type="AlphaFoldDB" id="A0A4S8F1X7"/>
<dbReference type="GO" id="GO:0000156">
    <property type="term" value="F:phosphorelay response regulator activity"/>
    <property type="evidence" value="ECO:0007669"/>
    <property type="project" value="TreeGrafter"/>
</dbReference>
<reference evidence="10 11" key="1">
    <citation type="journal article" date="2015" name="Antonie Van Leeuwenhoek">
        <title>Lampropedia puyangensis sp. nov., isolated from symptomatic bark of Populus ? euramericana canker and emended description of Lampropedia hyalina (Ehrenberg 1832) Lee et al. 2004.</title>
        <authorList>
            <person name="Li Y."/>
            <person name="Wang T."/>
            <person name="Piao C.G."/>
            <person name="Wang L.F."/>
            <person name="Tian G.Z."/>
            <person name="Zhu T.H."/>
            <person name="Guo M.W."/>
        </authorList>
    </citation>
    <scope>NUCLEOTIDE SEQUENCE [LARGE SCALE GENOMIC DNA]</scope>
    <source>
        <strain evidence="10 11">2-bin</strain>
    </source>
</reference>
<dbReference type="InterPro" id="IPR050351">
    <property type="entry name" value="BphY/WalK/GraS-like"/>
</dbReference>
<dbReference type="InterPro" id="IPR005467">
    <property type="entry name" value="His_kinase_dom"/>
</dbReference>
<keyword evidence="6" id="KW-0067">ATP-binding</keyword>
<accession>A0A4S8F1X7</accession>
<dbReference type="CDD" id="cd00082">
    <property type="entry name" value="HisKA"/>
    <property type="match status" value="1"/>
</dbReference>
<feature type="transmembrane region" description="Helical" evidence="8">
    <location>
        <begin position="53"/>
        <end position="71"/>
    </location>
</feature>
<keyword evidence="11" id="KW-1185">Reference proteome</keyword>
<protein>
    <recommendedName>
        <fullName evidence="2">histidine kinase</fullName>
        <ecNumber evidence="2">2.7.13.3</ecNumber>
    </recommendedName>
</protein>
<dbReference type="PROSITE" id="PS50109">
    <property type="entry name" value="HIS_KIN"/>
    <property type="match status" value="1"/>
</dbReference>
<dbReference type="PANTHER" id="PTHR42878">
    <property type="entry name" value="TWO-COMPONENT HISTIDINE KINASE"/>
    <property type="match status" value="1"/>
</dbReference>
<feature type="domain" description="Histidine kinase" evidence="9">
    <location>
        <begin position="335"/>
        <end position="554"/>
    </location>
</feature>
<dbReference type="GO" id="GO:0005524">
    <property type="term" value="F:ATP binding"/>
    <property type="evidence" value="ECO:0007669"/>
    <property type="project" value="UniProtKB-KW"/>
</dbReference>
<evidence type="ECO:0000256" key="1">
    <source>
        <dbReference type="ARBA" id="ARBA00000085"/>
    </source>
</evidence>
<dbReference type="OrthoDB" id="9815750at2"/>
<dbReference type="Pfam" id="PF02518">
    <property type="entry name" value="HATPase_c"/>
    <property type="match status" value="1"/>
</dbReference>
<evidence type="ECO:0000256" key="4">
    <source>
        <dbReference type="ARBA" id="ARBA00022741"/>
    </source>
</evidence>
<dbReference type="SUPFAM" id="SSF55874">
    <property type="entry name" value="ATPase domain of HSP90 chaperone/DNA topoisomerase II/histidine kinase"/>
    <property type="match status" value="1"/>
</dbReference>
<dbReference type="GO" id="GO:0000155">
    <property type="term" value="F:phosphorelay sensor kinase activity"/>
    <property type="evidence" value="ECO:0007669"/>
    <property type="project" value="InterPro"/>
</dbReference>
<dbReference type="PANTHER" id="PTHR42878:SF7">
    <property type="entry name" value="SENSOR HISTIDINE KINASE GLRK"/>
    <property type="match status" value="1"/>
</dbReference>
<evidence type="ECO:0000313" key="10">
    <source>
        <dbReference type="EMBL" id="THU00315.1"/>
    </source>
</evidence>
<evidence type="ECO:0000259" key="9">
    <source>
        <dbReference type="PROSITE" id="PS50109"/>
    </source>
</evidence>
<dbReference type="GO" id="GO:0030295">
    <property type="term" value="F:protein kinase activator activity"/>
    <property type="evidence" value="ECO:0007669"/>
    <property type="project" value="TreeGrafter"/>
</dbReference>
<proteinExistence type="predicted"/>
<keyword evidence="7" id="KW-0902">Two-component regulatory system</keyword>
<sequence>MRLWGLTAAKEAALGPFQRLWRGFLTGRVMLSFALLFLLVAERLITQGVSSRVLWLTASYFFAAAIVRLAFGPRKPSRAPALHWVFTLGVDMLVCGLLMQWHSTADISLIPLLGLPVLMAAALGNFTVLVGAVLGVCATLAWVTLWPLGMHVNPQQVLQSVLAGMGFSVLGLLVYQMSQRLSGEEQEGKKSRAAAVMQSQVNALVISKLTDGVLVVDHDMMVHSANPAALDILGLDVQASLPFSLACEALWQPLLVMAKVTMRRASPQTADLTLLPSGASPIGVHVRSWLTSAAEHSRRTDTSKSHCVMFLQDLRTVQAQIRTEKLASMGRMSAAVAHEIRNPLTAIIQANTLLAEDLNDPGTQRLTRMIEHNADRLRRIAEDILDVARVQRQTDVAEHVETLPLDAWTAECIHDWSQQDPLRRLVLQHLTAKEVSVGFDRDHLRRILVNLLDNAMRYKGPHPDSLQVTTRLGANGQALLTVWSDGAPLEKSVEQHLFEPFFSSESRSSGLGLFLCRELCERHGASIGYQRIEHVTERGSVSGNAFTVLFRRPVKAHGSRQSGVDELVV</sequence>
<evidence type="ECO:0000313" key="11">
    <source>
        <dbReference type="Proteomes" id="UP000308917"/>
    </source>
</evidence>
<evidence type="ECO:0000256" key="5">
    <source>
        <dbReference type="ARBA" id="ARBA00022777"/>
    </source>
</evidence>
<dbReference type="Pfam" id="PF00512">
    <property type="entry name" value="HisKA"/>
    <property type="match status" value="1"/>
</dbReference>
<name>A0A4S8F1X7_9BURK</name>
<keyword evidence="5 10" id="KW-0418">Kinase</keyword>
<feature type="transmembrane region" description="Helical" evidence="8">
    <location>
        <begin position="83"/>
        <end position="101"/>
    </location>
</feature>
<evidence type="ECO:0000256" key="6">
    <source>
        <dbReference type="ARBA" id="ARBA00022840"/>
    </source>
</evidence>
<dbReference type="EC" id="2.7.13.3" evidence="2"/>
<dbReference type="SMART" id="SM00387">
    <property type="entry name" value="HATPase_c"/>
    <property type="match status" value="1"/>
</dbReference>
<dbReference type="SUPFAM" id="SSF47384">
    <property type="entry name" value="Homodimeric domain of signal transducing histidine kinase"/>
    <property type="match status" value="1"/>
</dbReference>
<feature type="transmembrane region" description="Helical" evidence="8">
    <location>
        <begin position="157"/>
        <end position="175"/>
    </location>
</feature>
<keyword evidence="3" id="KW-0808">Transferase</keyword>
<keyword evidence="4" id="KW-0547">Nucleotide-binding</keyword>
<dbReference type="EMBL" id="STFG01000011">
    <property type="protein sequence ID" value="THU00315.1"/>
    <property type="molecule type" value="Genomic_DNA"/>
</dbReference>
<feature type="transmembrane region" description="Helical" evidence="8">
    <location>
        <begin position="113"/>
        <end position="145"/>
    </location>
</feature>
<dbReference type="Proteomes" id="UP000308917">
    <property type="component" value="Unassembled WGS sequence"/>
</dbReference>
<evidence type="ECO:0000256" key="3">
    <source>
        <dbReference type="ARBA" id="ARBA00022679"/>
    </source>
</evidence>
<dbReference type="Gene3D" id="3.30.565.10">
    <property type="entry name" value="Histidine kinase-like ATPase, C-terminal domain"/>
    <property type="match status" value="1"/>
</dbReference>
<dbReference type="InterPro" id="IPR003661">
    <property type="entry name" value="HisK_dim/P_dom"/>
</dbReference>
<evidence type="ECO:0000256" key="8">
    <source>
        <dbReference type="SAM" id="Phobius"/>
    </source>
</evidence>
<evidence type="ECO:0000256" key="2">
    <source>
        <dbReference type="ARBA" id="ARBA00012438"/>
    </source>
</evidence>
<dbReference type="Gene3D" id="1.10.287.130">
    <property type="match status" value="1"/>
</dbReference>
<gene>
    <name evidence="10" type="ORF">E9531_10915</name>
</gene>
<dbReference type="InterPro" id="IPR003594">
    <property type="entry name" value="HATPase_dom"/>
</dbReference>
<keyword evidence="8" id="KW-0812">Transmembrane</keyword>
<feature type="transmembrane region" description="Helical" evidence="8">
    <location>
        <begin position="20"/>
        <end position="41"/>
    </location>
</feature>
<comment type="caution">
    <text evidence="10">The sequence shown here is derived from an EMBL/GenBank/DDBJ whole genome shotgun (WGS) entry which is preliminary data.</text>
</comment>
<evidence type="ECO:0000256" key="7">
    <source>
        <dbReference type="ARBA" id="ARBA00023012"/>
    </source>
</evidence>
<dbReference type="SMART" id="SM00388">
    <property type="entry name" value="HisKA"/>
    <property type="match status" value="1"/>
</dbReference>
<dbReference type="InterPro" id="IPR036890">
    <property type="entry name" value="HATPase_C_sf"/>
</dbReference>
<comment type="catalytic activity">
    <reaction evidence="1">
        <text>ATP + protein L-histidine = ADP + protein N-phospho-L-histidine.</text>
        <dbReference type="EC" id="2.7.13.3"/>
    </reaction>
</comment>
<keyword evidence="8" id="KW-1133">Transmembrane helix</keyword>
<keyword evidence="8" id="KW-0472">Membrane</keyword>
<dbReference type="InterPro" id="IPR036097">
    <property type="entry name" value="HisK_dim/P_sf"/>
</dbReference>